<evidence type="ECO:0000259" key="3">
    <source>
        <dbReference type="Pfam" id="PF13514"/>
    </source>
</evidence>
<reference evidence="4" key="1">
    <citation type="submission" date="2018-07" db="EMBL/GenBank/DDBJ databases">
        <authorList>
            <person name="Somerville V."/>
        </authorList>
    </citation>
    <scope>NUCLEOTIDE SEQUENCE</scope>
    <source>
        <strain evidence="4">NWC_2_2</strain>
    </source>
</reference>
<dbReference type="RefSeq" id="WP_138490878.1">
    <property type="nucleotide sequence ID" value="NZ_CP046131.1"/>
</dbReference>
<organism evidence="4">
    <name type="scientific">Lactobacillus delbrueckii subsp. lactis</name>
    <dbReference type="NCBI Taxonomy" id="29397"/>
    <lineage>
        <taxon>Bacteria</taxon>
        <taxon>Bacillati</taxon>
        <taxon>Bacillota</taxon>
        <taxon>Bacilli</taxon>
        <taxon>Lactobacillales</taxon>
        <taxon>Lactobacillaceae</taxon>
        <taxon>Lactobacillus</taxon>
    </lineage>
</organism>
<evidence type="ECO:0000256" key="2">
    <source>
        <dbReference type="SAM" id="Phobius"/>
    </source>
</evidence>
<sequence length="808" mass="90282">MRLKQIQIYNFGQFSQETFDLPEGNLAAFFGGNEAGKSTTVAFIKQILFGFNLKNTSSVFFEDYEPLTKSYPMGGQLVFTSDAGEYVLERTWSKGDKSKTGAVKVLLNGQEVPASLFYDQIQNIDGSFYAESFIFNEDLLRQVSSLSEGEILENIYYLGAAQSSQLLAIRADFDKEAKDLFKPSGKKAPVNQDLLKLAEQRDKVAADGQEFDAYQQLEGQRLAEEQAAKKLEKEVQEISSQLSKLEKQLEQVQNYQTYLDLKKQVSPVAFDHELYQKALELNAQIKALKAAIKEEKTAVDPALLAKKKDQVRAWRQELGQISQSMEMLKQQVKQLEEKQASLLELTPHLEQVADLSMDQFQQMQADWEESQKAEAAPKTLPPYVGLIVAVIGLALIGQNRILAILLILAGAVLAAYAYFKKPAKGPDKAGAFKEKYGIDASVKVDSLLAPYRDLAINRRDLANSQAELAQKEKQAADLARQLGLDGSDLTAVSQQLGRLEEQVEAENAALRASQEVKAANLNYQKQISALTEQLLAIYQTAGVENLAAYQALAQKLQEQKALSAQITALKNNLGDQLAAFEENGLDSSKLLRQKQELEKELADKQKAVSARQQEMANLLAEEKRYASSSQVAEDKQTLAEIADSFRRDSQDYLASLLAGEVIGRTLDLASNDRFPKMLKLAQDYLEILTGGRYREILLPAKLSKKTPLKVVRKDKKKIPLAYLSRGTQEQLYFALKLAFVMQIKDKIDLPVLIDDSFVNFDGPRTGYIVDMLKKMSKDKQILVFTAREDLAEAVSDAPIRYRKKEQDA</sequence>
<keyword evidence="2" id="KW-0812">Transmembrane</keyword>
<accession>A0A3G6JCQ5</accession>
<name>A0A3G6JCQ5_LACDL</name>
<feature type="transmembrane region" description="Helical" evidence="2">
    <location>
        <begin position="401"/>
        <end position="419"/>
    </location>
</feature>
<evidence type="ECO:0000313" key="4">
    <source>
        <dbReference type="EMBL" id="AZA15739.1"/>
    </source>
</evidence>
<feature type="transmembrane region" description="Helical" evidence="2">
    <location>
        <begin position="380"/>
        <end position="396"/>
    </location>
</feature>
<keyword evidence="2" id="KW-0472">Membrane</keyword>
<feature type="domain" description="YhaN AAA" evidence="3">
    <location>
        <begin position="1"/>
        <end position="205"/>
    </location>
</feature>
<feature type="coiled-coil region" evidence="1">
    <location>
        <begin position="454"/>
        <end position="621"/>
    </location>
</feature>
<dbReference type="InterPro" id="IPR027417">
    <property type="entry name" value="P-loop_NTPase"/>
</dbReference>
<dbReference type="Pfam" id="PF13514">
    <property type="entry name" value="AAA_27"/>
    <property type="match status" value="1"/>
</dbReference>
<dbReference type="InterPro" id="IPR038734">
    <property type="entry name" value="YhaN_AAA"/>
</dbReference>
<keyword evidence="2" id="KW-1133">Transmembrane helix</keyword>
<dbReference type="PANTHER" id="PTHR41259">
    <property type="entry name" value="DOUBLE-STRAND BREAK REPAIR RAD50 ATPASE, PUTATIVE-RELATED"/>
    <property type="match status" value="1"/>
</dbReference>
<dbReference type="AlphaFoldDB" id="A0A3G6JCQ5"/>
<dbReference type="EMBL" id="CP031023">
    <property type="protein sequence ID" value="AZA15739.1"/>
    <property type="molecule type" value="Genomic_DNA"/>
</dbReference>
<feature type="coiled-coil region" evidence="1">
    <location>
        <begin position="214"/>
        <end position="345"/>
    </location>
</feature>
<proteinExistence type="predicted"/>
<keyword evidence="1" id="KW-0175">Coiled coil</keyword>
<dbReference type="SUPFAM" id="SSF52540">
    <property type="entry name" value="P-loop containing nucleoside triphosphate hydrolases"/>
    <property type="match status" value="1"/>
</dbReference>
<protein>
    <submittedName>
        <fullName evidence="4">DNA repair protein</fullName>
    </submittedName>
</protein>
<evidence type="ECO:0000256" key="1">
    <source>
        <dbReference type="SAM" id="Coils"/>
    </source>
</evidence>
<gene>
    <name evidence="4" type="ORF">DQL93_03575</name>
</gene>
<dbReference type="Gene3D" id="3.40.50.300">
    <property type="entry name" value="P-loop containing nucleotide triphosphate hydrolases"/>
    <property type="match status" value="2"/>
</dbReference>
<dbReference type="PANTHER" id="PTHR41259:SF1">
    <property type="entry name" value="DOUBLE-STRAND BREAK REPAIR RAD50 ATPASE, PUTATIVE-RELATED"/>
    <property type="match status" value="1"/>
</dbReference>